<feature type="compositionally biased region" description="Basic and acidic residues" evidence="1">
    <location>
        <begin position="51"/>
        <end position="61"/>
    </location>
</feature>
<proteinExistence type="predicted"/>
<dbReference type="AlphaFoldDB" id="A0A388KA27"/>
<keyword evidence="3" id="KW-1185">Reference proteome</keyword>
<reference evidence="2 3" key="1">
    <citation type="journal article" date="2018" name="Cell">
        <title>The Chara Genome: Secondary Complexity and Implications for Plant Terrestrialization.</title>
        <authorList>
            <person name="Nishiyama T."/>
            <person name="Sakayama H."/>
            <person name="Vries J.D."/>
            <person name="Buschmann H."/>
            <person name="Saint-Marcoux D."/>
            <person name="Ullrich K.K."/>
            <person name="Haas F.B."/>
            <person name="Vanderstraeten L."/>
            <person name="Becker D."/>
            <person name="Lang D."/>
            <person name="Vosolsobe S."/>
            <person name="Rombauts S."/>
            <person name="Wilhelmsson P.K.I."/>
            <person name="Janitza P."/>
            <person name="Kern R."/>
            <person name="Heyl A."/>
            <person name="Rumpler F."/>
            <person name="Villalobos L.I.A.C."/>
            <person name="Clay J.M."/>
            <person name="Skokan R."/>
            <person name="Toyoda A."/>
            <person name="Suzuki Y."/>
            <person name="Kagoshima H."/>
            <person name="Schijlen E."/>
            <person name="Tajeshwar N."/>
            <person name="Catarino B."/>
            <person name="Hetherington A.J."/>
            <person name="Saltykova A."/>
            <person name="Bonnot C."/>
            <person name="Breuninger H."/>
            <person name="Symeonidi A."/>
            <person name="Radhakrishnan G.V."/>
            <person name="Van Nieuwerburgh F."/>
            <person name="Deforce D."/>
            <person name="Chang C."/>
            <person name="Karol K.G."/>
            <person name="Hedrich R."/>
            <person name="Ulvskov P."/>
            <person name="Glockner G."/>
            <person name="Delwiche C.F."/>
            <person name="Petrasek J."/>
            <person name="Van de Peer Y."/>
            <person name="Friml J."/>
            <person name="Beilby M."/>
            <person name="Dolan L."/>
            <person name="Kohara Y."/>
            <person name="Sugano S."/>
            <person name="Fujiyama A."/>
            <person name="Delaux P.-M."/>
            <person name="Quint M."/>
            <person name="TheiBen G."/>
            <person name="Hagemann M."/>
            <person name="Harholt J."/>
            <person name="Dunand C."/>
            <person name="Zachgo S."/>
            <person name="Langdale J."/>
            <person name="Maumus F."/>
            <person name="Straeten D.V.D."/>
            <person name="Gould S.B."/>
            <person name="Rensing S.A."/>
        </authorList>
    </citation>
    <scope>NUCLEOTIDE SEQUENCE [LARGE SCALE GENOMIC DNA]</scope>
    <source>
        <strain evidence="2 3">S276</strain>
    </source>
</reference>
<dbReference type="Proteomes" id="UP000265515">
    <property type="component" value="Unassembled WGS sequence"/>
</dbReference>
<dbReference type="EMBL" id="BFEA01000078">
    <property type="protein sequence ID" value="GBG66793.1"/>
    <property type="molecule type" value="Genomic_DNA"/>
</dbReference>
<evidence type="ECO:0000256" key="1">
    <source>
        <dbReference type="SAM" id="MobiDB-lite"/>
    </source>
</evidence>
<evidence type="ECO:0000313" key="3">
    <source>
        <dbReference type="Proteomes" id="UP000265515"/>
    </source>
</evidence>
<protein>
    <submittedName>
        <fullName evidence="2">Uncharacterized protein</fullName>
    </submittedName>
</protein>
<feature type="region of interest" description="Disordered" evidence="1">
    <location>
        <begin position="112"/>
        <end position="152"/>
    </location>
</feature>
<dbReference type="Gramene" id="GBG66793">
    <property type="protein sequence ID" value="GBG66793"/>
    <property type="gene ID" value="CBR_g68779"/>
</dbReference>
<comment type="caution">
    <text evidence="2">The sequence shown here is derived from an EMBL/GenBank/DDBJ whole genome shotgun (WGS) entry which is preliminary data.</text>
</comment>
<organism evidence="2 3">
    <name type="scientific">Chara braunii</name>
    <name type="common">Braun's stonewort</name>
    <dbReference type="NCBI Taxonomy" id="69332"/>
    <lineage>
        <taxon>Eukaryota</taxon>
        <taxon>Viridiplantae</taxon>
        <taxon>Streptophyta</taxon>
        <taxon>Charophyceae</taxon>
        <taxon>Charales</taxon>
        <taxon>Characeae</taxon>
        <taxon>Chara</taxon>
    </lineage>
</organism>
<feature type="region of interest" description="Disordered" evidence="1">
    <location>
        <begin position="33"/>
        <end position="89"/>
    </location>
</feature>
<gene>
    <name evidence="2" type="ORF">CBR_g68779</name>
</gene>
<name>A0A388KA27_CHABU</name>
<evidence type="ECO:0000313" key="2">
    <source>
        <dbReference type="EMBL" id="GBG66793.1"/>
    </source>
</evidence>
<accession>A0A388KA27</accession>
<sequence>MEDSWFQRLHSLIGPLYSTADRKGKKKVLYTSRQEFGDESEASDTSVTQELSEHTAKLHISEKRKRGPEVVIEDNPPMEKPSKCTPKQGILKPVKLTARMTRVKARRPTGTMQLRKTPGRPPMVRSPVKTPMSVRKTPKTPKTVRVTPPLMPPYTPVTRGALERLRYRNKMIDDLKALDVIELQKQCKSEEIPYNGKIEAILDIVDIKVLARFGTSAQGPAVVIYVEESEELGGGAEHDTASDDVEA</sequence>